<comment type="caution">
    <text evidence="3">The sequence shown here is derived from an EMBL/GenBank/DDBJ whole genome shotgun (WGS) entry which is preliminary data.</text>
</comment>
<reference evidence="3 4" key="1">
    <citation type="submission" date="2024-11" db="EMBL/GenBank/DDBJ databases">
        <title>Chromosome-level genome assembly of Eucalyptus globulus Labill. provides insights into its genome evolution.</title>
        <authorList>
            <person name="Li X."/>
        </authorList>
    </citation>
    <scope>NUCLEOTIDE SEQUENCE [LARGE SCALE GENOMIC DNA]</scope>
    <source>
        <strain evidence="3">CL2024</strain>
        <tissue evidence="3">Fresh tender leaves</tissue>
    </source>
</reference>
<accession>A0ABD3JHN9</accession>
<dbReference type="AlphaFoldDB" id="A0ABD3JHN9"/>
<evidence type="ECO:0000313" key="3">
    <source>
        <dbReference type="EMBL" id="KAL3725814.1"/>
    </source>
</evidence>
<gene>
    <name evidence="3" type="ORF">ACJRO7_030791</name>
</gene>
<dbReference type="EMBL" id="JBJKBG010000008">
    <property type="protein sequence ID" value="KAL3725814.1"/>
    <property type="molecule type" value="Genomic_DNA"/>
</dbReference>
<keyword evidence="4" id="KW-1185">Reference proteome</keyword>
<feature type="region of interest" description="Disordered" evidence="1">
    <location>
        <begin position="79"/>
        <end position="99"/>
    </location>
</feature>
<feature type="signal peptide" evidence="2">
    <location>
        <begin position="1"/>
        <end position="24"/>
    </location>
</feature>
<evidence type="ECO:0000256" key="2">
    <source>
        <dbReference type="SAM" id="SignalP"/>
    </source>
</evidence>
<protein>
    <submittedName>
        <fullName evidence="3">Uncharacterized protein</fullName>
    </submittedName>
</protein>
<feature type="chain" id="PRO_5044825432" evidence="2">
    <location>
        <begin position="25"/>
        <end position="120"/>
    </location>
</feature>
<dbReference type="Proteomes" id="UP001634007">
    <property type="component" value="Unassembled WGS sequence"/>
</dbReference>
<sequence length="120" mass="12992">MEFLRAIVVAILVLLLLRVEPNEAGRPLRERDDEYQNQKPHHLFDILEKGSVPPPGNRCAYTPGNSGAPCKPTMSFAGHGAATPPVSHASDEEMVQPSVAAGNREMVRSKVAAGSEVNEY</sequence>
<proteinExistence type="predicted"/>
<organism evidence="3 4">
    <name type="scientific">Eucalyptus globulus</name>
    <name type="common">Tasmanian blue gum</name>
    <dbReference type="NCBI Taxonomy" id="34317"/>
    <lineage>
        <taxon>Eukaryota</taxon>
        <taxon>Viridiplantae</taxon>
        <taxon>Streptophyta</taxon>
        <taxon>Embryophyta</taxon>
        <taxon>Tracheophyta</taxon>
        <taxon>Spermatophyta</taxon>
        <taxon>Magnoliopsida</taxon>
        <taxon>eudicotyledons</taxon>
        <taxon>Gunneridae</taxon>
        <taxon>Pentapetalae</taxon>
        <taxon>rosids</taxon>
        <taxon>malvids</taxon>
        <taxon>Myrtales</taxon>
        <taxon>Myrtaceae</taxon>
        <taxon>Myrtoideae</taxon>
        <taxon>Eucalypteae</taxon>
        <taxon>Eucalyptus</taxon>
    </lineage>
</organism>
<name>A0ABD3JHN9_EUCGL</name>
<evidence type="ECO:0000256" key="1">
    <source>
        <dbReference type="SAM" id="MobiDB-lite"/>
    </source>
</evidence>
<keyword evidence="2" id="KW-0732">Signal</keyword>
<evidence type="ECO:0000313" key="4">
    <source>
        <dbReference type="Proteomes" id="UP001634007"/>
    </source>
</evidence>